<keyword evidence="2" id="KW-1185">Reference proteome</keyword>
<evidence type="ECO:0000313" key="1">
    <source>
        <dbReference type="EMBL" id="GIY48228.1"/>
    </source>
</evidence>
<name>A0AAV4TVJ0_CAEEX</name>
<protein>
    <submittedName>
        <fullName evidence="1">Uncharacterized protein</fullName>
    </submittedName>
</protein>
<dbReference type="Proteomes" id="UP001054945">
    <property type="component" value="Unassembled WGS sequence"/>
</dbReference>
<gene>
    <name evidence="1" type="ORF">CEXT_492251</name>
</gene>
<evidence type="ECO:0000313" key="2">
    <source>
        <dbReference type="Proteomes" id="UP001054945"/>
    </source>
</evidence>
<dbReference type="AlphaFoldDB" id="A0AAV4TVJ0"/>
<accession>A0AAV4TVJ0</accession>
<sequence>MTLIGKISTCFENMCYDHGTLVLRARLKTEKVLPKDVRSIHFAATNCLCTFTQKPKTPPKLHLLSLRLFAFSREKRLSLRISGGRVSKDGEDEFSGNRPVIFLFLLNFV</sequence>
<organism evidence="1 2">
    <name type="scientific">Caerostris extrusa</name>
    <name type="common">Bark spider</name>
    <name type="synonym">Caerostris bankana</name>
    <dbReference type="NCBI Taxonomy" id="172846"/>
    <lineage>
        <taxon>Eukaryota</taxon>
        <taxon>Metazoa</taxon>
        <taxon>Ecdysozoa</taxon>
        <taxon>Arthropoda</taxon>
        <taxon>Chelicerata</taxon>
        <taxon>Arachnida</taxon>
        <taxon>Araneae</taxon>
        <taxon>Araneomorphae</taxon>
        <taxon>Entelegynae</taxon>
        <taxon>Araneoidea</taxon>
        <taxon>Araneidae</taxon>
        <taxon>Caerostris</taxon>
    </lineage>
</organism>
<proteinExistence type="predicted"/>
<comment type="caution">
    <text evidence="1">The sequence shown here is derived from an EMBL/GenBank/DDBJ whole genome shotgun (WGS) entry which is preliminary data.</text>
</comment>
<reference evidence="1 2" key="1">
    <citation type="submission" date="2021-06" db="EMBL/GenBank/DDBJ databases">
        <title>Caerostris extrusa draft genome.</title>
        <authorList>
            <person name="Kono N."/>
            <person name="Arakawa K."/>
        </authorList>
    </citation>
    <scope>NUCLEOTIDE SEQUENCE [LARGE SCALE GENOMIC DNA]</scope>
</reference>
<dbReference type="EMBL" id="BPLR01011688">
    <property type="protein sequence ID" value="GIY48228.1"/>
    <property type="molecule type" value="Genomic_DNA"/>
</dbReference>